<gene>
    <name evidence="7" type="ORF">AAL_04815</name>
</gene>
<protein>
    <submittedName>
        <fullName evidence="7">Bromodomain associated domain protein</fullName>
    </submittedName>
</protein>
<dbReference type="Gene3D" id="1.10.20.10">
    <property type="entry name" value="Histone, subunit A"/>
    <property type="match status" value="1"/>
</dbReference>
<evidence type="ECO:0000313" key="8">
    <source>
        <dbReference type="Proteomes" id="UP000078544"/>
    </source>
</evidence>
<comment type="subcellular location">
    <subcellularLocation>
        <location evidence="1">Nucleus</location>
    </subcellularLocation>
</comment>
<dbReference type="GO" id="GO:0046982">
    <property type="term" value="F:protein heterodimerization activity"/>
    <property type="evidence" value="ECO:0007669"/>
    <property type="project" value="InterPro"/>
</dbReference>
<evidence type="ECO:0000256" key="1">
    <source>
        <dbReference type="ARBA" id="ARBA00004123"/>
    </source>
</evidence>
<evidence type="ECO:0000256" key="5">
    <source>
        <dbReference type="SAM" id="MobiDB-lite"/>
    </source>
</evidence>
<feature type="compositionally biased region" description="Low complexity" evidence="5">
    <location>
        <begin position="212"/>
        <end position="221"/>
    </location>
</feature>
<dbReference type="PANTHER" id="PTHR46338:SF1">
    <property type="entry name" value="TRANSCRIPTION INITIATION FACTOR TFIID SUBUNIT 8"/>
    <property type="match status" value="1"/>
</dbReference>
<comment type="caution">
    <text evidence="7">The sequence shown here is derived from an EMBL/GenBank/DDBJ whole genome shotgun (WGS) entry which is preliminary data.</text>
</comment>
<dbReference type="InterPro" id="IPR006565">
    <property type="entry name" value="BTP"/>
</dbReference>
<dbReference type="Pfam" id="PF07524">
    <property type="entry name" value="Bromo_TP"/>
    <property type="match status" value="1"/>
</dbReference>
<organism evidence="7 8">
    <name type="scientific">Moelleriella libera RCEF 2490</name>
    <dbReference type="NCBI Taxonomy" id="1081109"/>
    <lineage>
        <taxon>Eukaryota</taxon>
        <taxon>Fungi</taxon>
        <taxon>Dikarya</taxon>
        <taxon>Ascomycota</taxon>
        <taxon>Pezizomycotina</taxon>
        <taxon>Sordariomycetes</taxon>
        <taxon>Hypocreomycetidae</taxon>
        <taxon>Hypocreales</taxon>
        <taxon>Clavicipitaceae</taxon>
        <taxon>Moelleriella</taxon>
    </lineage>
</organism>
<dbReference type="InterPro" id="IPR037818">
    <property type="entry name" value="TAF8"/>
</dbReference>
<evidence type="ECO:0000256" key="3">
    <source>
        <dbReference type="ARBA" id="ARBA00023163"/>
    </source>
</evidence>
<keyword evidence="2" id="KW-0805">Transcription regulation</keyword>
<dbReference type="SMART" id="SM00576">
    <property type="entry name" value="BTP"/>
    <property type="match status" value="1"/>
</dbReference>
<dbReference type="CDD" id="cd00076">
    <property type="entry name" value="HFD_SF"/>
    <property type="match status" value="1"/>
</dbReference>
<keyword evidence="8" id="KW-1185">Reference proteome</keyword>
<dbReference type="PANTHER" id="PTHR46338">
    <property type="entry name" value="TRANSCRIPTION INITIATION FACTOR TFIID SUBUNIT 8"/>
    <property type="match status" value="1"/>
</dbReference>
<dbReference type="AlphaFoldDB" id="A0A168B2I6"/>
<feature type="region of interest" description="Disordered" evidence="5">
    <location>
        <begin position="88"/>
        <end position="114"/>
    </location>
</feature>
<feature type="compositionally biased region" description="Acidic residues" evidence="5">
    <location>
        <begin position="95"/>
        <end position="114"/>
    </location>
</feature>
<feature type="domain" description="Bromodomain associated" evidence="6">
    <location>
        <begin position="5"/>
        <end position="82"/>
    </location>
</feature>
<evidence type="ECO:0000256" key="2">
    <source>
        <dbReference type="ARBA" id="ARBA00023015"/>
    </source>
</evidence>
<name>A0A168B2I6_9HYPO</name>
<dbReference type="EMBL" id="AZGY01000010">
    <property type="protein sequence ID" value="KZZ94704.1"/>
    <property type="molecule type" value="Genomic_DNA"/>
</dbReference>
<dbReference type="OrthoDB" id="5402929at2759"/>
<dbReference type="Proteomes" id="UP000078544">
    <property type="component" value="Unassembled WGS sequence"/>
</dbReference>
<evidence type="ECO:0000313" key="7">
    <source>
        <dbReference type="EMBL" id="KZZ94704.1"/>
    </source>
</evidence>
<evidence type="ECO:0000259" key="6">
    <source>
        <dbReference type="SMART" id="SM00576"/>
    </source>
</evidence>
<dbReference type="STRING" id="1081109.A0A168B2I6"/>
<reference evidence="7 8" key="1">
    <citation type="journal article" date="2016" name="Genome Biol. Evol.">
        <title>Divergent and convergent evolution of fungal pathogenicity.</title>
        <authorList>
            <person name="Shang Y."/>
            <person name="Xiao G."/>
            <person name="Zheng P."/>
            <person name="Cen K."/>
            <person name="Zhan S."/>
            <person name="Wang C."/>
        </authorList>
    </citation>
    <scope>NUCLEOTIDE SEQUENCE [LARGE SCALE GENOMIC DNA]</scope>
    <source>
        <strain evidence="7 8">RCEF 2490</strain>
    </source>
</reference>
<keyword evidence="4" id="KW-0539">Nucleus</keyword>
<keyword evidence="3" id="KW-0804">Transcription</keyword>
<feature type="region of interest" description="Disordered" evidence="5">
    <location>
        <begin position="191"/>
        <end position="231"/>
    </location>
</feature>
<sequence length="231" mass="24752">MTSQSAFFHALLRPAILQILRATGYHSAKPSVVDSMTEIAARYLSALCEATASHAVHNHGDAGDYSLLDVRMALQDAGALPWPLSAERRLRNKEEEEEAQAEDEDEDEEDDDDGADEFVEWFSGAGAKMQELVDADGEADYLHALKKKHAKTATADKYIGTVIGKPIEGVAEVQVEGGPVTSIHEWNELRNESAAAAGGQTAPPPLSPTTMSSGLSSVGSRLGDEDDMDLS</sequence>
<evidence type="ECO:0000256" key="4">
    <source>
        <dbReference type="ARBA" id="ARBA00023242"/>
    </source>
</evidence>
<accession>A0A168B2I6</accession>
<dbReference type="InterPro" id="IPR009072">
    <property type="entry name" value="Histone-fold"/>
</dbReference>
<dbReference type="GO" id="GO:0005669">
    <property type="term" value="C:transcription factor TFIID complex"/>
    <property type="evidence" value="ECO:0007669"/>
    <property type="project" value="InterPro"/>
</dbReference>
<proteinExistence type="predicted"/>